<accession>A5BFJ0</accession>
<gene>
    <name evidence="2" type="ORF">VITISV_041742</name>
</gene>
<organism evidence="2">
    <name type="scientific">Vitis vinifera</name>
    <name type="common">Grape</name>
    <dbReference type="NCBI Taxonomy" id="29760"/>
    <lineage>
        <taxon>Eukaryota</taxon>
        <taxon>Viridiplantae</taxon>
        <taxon>Streptophyta</taxon>
        <taxon>Embryophyta</taxon>
        <taxon>Tracheophyta</taxon>
        <taxon>Spermatophyta</taxon>
        <taxon>Magnoliopsida</taxon>
        <taxon>eudicotyledons</taxon>
        <taxon>Gunneridae</taxon>
        <taxon>Pentapetalae</taxon>
        <taxon>rosids</taxon>
        <taxon>Vitales</taxon>
        <taxon>Vitaceae</taxon>
        <taxon>Viteae</taxon>
        <taxon>Vitis</taxon>
    </lineage>
</organism>
<feature type="compositionally biased region" description="Polar residues" evidence="1">
    <location>
        <begin position="239"/>
        <end position="257"/>
    </location>
</feature>
<dbReference type="EMBL" id="AM457761">
    <property type="protein sequence ID" value="CAN70103.1"/>
    <property type="molecule type" value="Genomic_DNA"/>
</dbReference>
<proteinExistence type="predicted"/>
<sequence length="315" mass="35737">MAPRREMSSSRAQGKRPAEPSQPAEAEAHQKARFDTDFFTSMEEYQRCADQASPETICRILDIIPVGLRVYESKAWPTLAGFEPIEAIQRMCCLADTQGMGKPSARSLTVRCRVLHHMILYILLPQGGHRDEVSYLEAFLIDSIMMGKWIDVSYDTYDEQSLGRMKFEKATDGSWIRRAERLVPQPRGQGETHPVVEEEDEIREMEETKFDIPPQQFEGGQLGATLPESMISEPIYTMGPSSQPSFTEPPHAQTSAHQAPYASDHASLIDLVAQISSLGTRMEELAIVSDMRFYSMEDRMDHYQTSFIDQFECLQ</sequence>
<reference evidence="2" key="1">
    <citation type="journal article" date="2007" name="PLoS ONE">
        <title>The first genome sequence of an elite grapevine cultivar (Pinot noir Vitis vinifera L.): coping with a highly heterozygous genome.</title>
        <authorList>
            <person name="Velasco R."/>
            <person name="Zharkikh A."/>
            <person name="Troggio M."/>
            <person name="Cartwright D.A."/>
            <person name="Cestaro A."/>
            <person name="Pruss D."/>
            <person name="Pindo M."/>
            <person name="FitzGerald L.M."/>
            <person name="Vezzulli S."/>
            <person name="Reid J."/>
            <person name="Malacarne G."/>
            <person name="Iliev D."/>
            <person name="Coppola G."/>
            <person name="Wardell B."/>
            <person name="Micheletti D."/>
            <person name="Macalma T."/>
            <person name="Facci M."/>
            <person name="Mitchell J.T."/>
            <person name="Perazzolli M."/>
            <person name="Eldredge G."/>
            <person name="Gatto P."/>
            <person name="Oyzerski R."/>
            <person name="Moretto M."/>
            <person name="Gutin N."/>
            <person name="Stefanini M."/>
            <person name="Chen Y."/>
            <person name="Segala C."/>
            <person name="Davenport C."/>
            <person name="Dematte L."/>
            <person name="Mraz A."/>
            <person name="Battilana J."/>
            <person name="Stormo K."/>
            <person name="Costa F."/>
            <person name="Tao Q."/>
            <person name="Si-Ammour A."/>
            <person name="Harkins T."/>
            <person name="Lackey A."/>
            <person name="Perbost C."/>
            <person name="Taillon B."/>
            <person name="Stella A."/>
            <person name="Solovyev V."/>
            <person name="Fawcett J.A."/>
            <person name="Sterck L."/>
            <person name="Vandepoele K."/>
            <person name="Grando S.M."/>
            <person name="Toppo S."/>
            <person name="Moser C."/>
            <person name="Lanchbury J."/>
            <person name="Bogden R."/>
            <person name="Skolnick M."/>
            <person name="Sgaramella V."/>
            <person name="Bhatnagar S.K."/>
            <person name="Fontana P."/>
            <person name="Gutin A."/>
            <person name="Van de Peer Y."/>
            <person name="Salamini F."/>
            <person name="Viola R."/>
        </authorList>
    </citation>
    <scope>NUCLEOTIDE SEQUENCE</scope>
</reference>
<dbReference type="AlphaFoldDB" id="A5BFJ0"/>
<protein>
    <submittedName>
        <fullName evidence="2">Uncharacterized protein</fullName>
    </submittedName>
</protein>
<evidence type="ECO:0000256" key="1">
    <source>
        <dbReference type="SAM" id="MobiDB-lite"/>
    </source>
</evidence>
<feature type="region of interest" description="Disordered" evidence="1">
    <location>
        <begin position="236"/>
        <end position="260"/>
    </location>
</feature>
<feature type="region of interest" description="Disordered" evidence="1">
    <location>
        <begin position="1"/>
        <end position="30"/>
    </location>
</feature>
<name>A5BFJ0_VITVI</name>
<evidence type="ECO:0000313" key="2">
    <source>
        <dbReference type="EMBL" id="CAN70103.1"/>
    </source>
</evidence>